<sequence>MTNPEVTILIPNFRTLEITKLCFRLLRKYTDSDKVHVIAIDNGSQDASTEYLRSLKWIKLIERTPAPEEKPARSHALALDQALEQVTTPYVLSFHTDTLVKNDRWLDFLLQEIRKSPDIAGVGSWKLETRSFLQKLGKQVERGWQSLLFPLMGKGFGRLEGKGENYLYLRSHCALYRTDLIRKYGFSFAQNGDTAGRAMHKELIDRGYKMVFLPSEKLGSYIMHLNHATMVLNPELGSRKKSVVKGLKRIKKFLKEIDAEQVLADEGLDS</sequence>
<gene>
    <name evidence="2" type="ORF">A7E78_01400</name>
</gene>
<dbReference type="OrthoDB" id="5785512at2"/>
<dbReference type="AlphaFoldDB" id="A0A1L3GL13"/>
<dbReference type="Proteomes" id="UP000182517">
    <property type="component" value="Chromosome"/>
</dbReference>
<dbReference type="InterPro" id="IPR001173">
    <property type="entry name" value="Glyco_trans_2-like"/>
</dbReference>
<dbReference type="SUPFAM" id="SSF53448">
    <property type="entry name" value="Nucleotide-diphospho-sugar transferases"/>
    <property type="match status" value="1"/>
</dbReference>
<feature type="domain" description="Glycosyltransferase 2-like" evidence="1">
    <location>
        <begin position="7"/>
        <end position="184"/>
    </location>
</feature>
<proteinExistence type="predicted"/>
<dbReference type="EMBL" id="CP015519">
    <property type="protein sequence ID" value="APG26633.1"/>
    <property type="molecule type" value="Genomic_DNA"/>
</dbReference>
<dbReference type="GO" id="GO:0016740">
    <property type="term" value="F:transferase activity"/>
    <property type="evidence" value="ECO:0007669"/>
    <property type="project" value="UniProtKB-KW"/>
</dbReference>
<dbReference type="RefSeq" id="WP_072282594.1">
    <property type="nucleotide sequence ID" value="NZ_CP015519.1"/>
</dbReference>
<evidence type="ECO:0000313" key="3">
    <source>
        <dbReference type="Proteomes" id="UP000182517"/>
    </source>
</evidence>
<dbReference type="Gene3D" id="3.90.550.10">
    <property type="entry name" value="Spore Coat Polysaccharide Biosynthesis Protein SpsA, Chain A"/>
    <property type="match status" value="1"/>
</dbReference>
<accession>A0A1L3GL13</accession>
<dbReference type="STRING" id="1842532.A7E78_01400"/>
<dbReference type="PANTHER" id="PTHR43179">
    <property type="entry name" value="RHAMNOSYLTRANSFERASE WBBL"/>
    <property type="match status" value="1"/>
</dbReference>
<keyword evidence="3" id="KW-1185">Reference proteome</keyword>
<keyword evidence="2" id="KW-0808">Transferase</keyword>
<dbReference type="PANTHER" id="PTHR43179:SF7">
    <property type="entry name" value="RHAMNOSYLTRANSFERASE WBBL"/>
    <property type="match status" value="1"/>
</dbReference>
<protein>
    <submittedName>
        <fullName evidence="2">Glycosyltransferase</fullName>
    </submittedName>
</protein>
<reference evidence="2 3" key="1">
    <citation type="journal article" date="2017" name="Genome Announc.">
        <title>Complete Genome Sequences of Two Acetylene-Fermenting Pelobacter acetylenicus Strains.</title>
        <authorList>
            <person name="Sutton J.M."/>
            <person name="Baesman S.M."/>
            <person name="Fierst J.L."/>
            <person name="Poret-Peterson A.T."/>
            <person name="Oremland R.S."/>
            <person name="Dunlap D.S."/>
            <person name="Akob D.M."/>
        </authorList>
    </citation>
    <scope>NUCLEOTIDE SEQUENCE [LARGE SCALE GENOMIC DNA]</scope>
    <source>
        <strain evidence="2 3">SFB93</strain>
    </source>
</reference>
<name>A0A1L3GL13_9BACT</name>
<evidence type="ECO:0000259" key="1">
    <source>
        <dbReference type="Pfam" id="PF00535"/>
    </source>
</evidence>
<dbReference type="KEGG" id="pef:A7E78_01400"/>
<organism evidence="2 3">
    <name type="scientific">Syntrophotalea acetylenivorans</name>
    <dbReference type="NCBI Taxonomy" id="1842532"/>
    <lineage>
        <taxon>Bacteria</taxon>
        <taxon>Pseudomonadati</taxon>
        <taxon>Thermodesulfobacteriota</taxon>
        <taxon>Desulfuromonadia</taxon>
        <taxon>Desulfuromonadales</taxon>
        <taxon>Syntrophotaleaceae</taxon>
        <taxon>Syntrophotalea</taxon>
    </lineage>
</organism>
<dbReference type="Pfam" id="PF00535">
    <property type="entry name" value="Glycos_transf_2"/>
    <property type="match status" value="1"/>
</dbReference>
<dbReference type="InterPro" id="IPR029044">
    <property type="entry name" value="Nucleotide-diphossugar_trans"/>
</dbReference>
<evidence type="ECO:0000313" key="2">
    <source>
        <dbReference type="EMBL" id="APG26633.1"/>
    </source>
</evidence>